<protein>
    <recommendedName>
        <fullName evidence="2">F-box domain-containing protein</fullName>
    </recommendedName>
</protein>
<feature type="coiled-coil region" evidence="1">
    <location>
        <begin position="66"/>
        <end position="93"/>
    </location>
</feature>
<accession>A0A8H5BSX8</accession>
<dbReference type="PANTHER" id="PTHR38926">
    <property type="entry name" value="F-BOX DOMAIN CONTAINING PROTEIN, EXPRESSED"/>
    <property type="match status" value="1"/>
</dbReference>
<dbReference type="SUPFAM" id="SSF81383">
    <property type="entry name" value="F-box domain"/>
    <property type="match status" value="1"/>
</dbReference>
<sequence>MAEAQHDRELRGTEHGGISTLSRTVIGLGWPPFHTPTMFKLSRLIEKSKARQSSDKQLLVSNSPPADEEEAVIRRALVDAQNIEKELESKLQRLDIPTPSSSRSEVNQFKQTISRLQSTHETTLSHTRKLSAQRRLPVEVLMLIFNLANDPYVFESWYRRPCVSSFRVSQVCRAWRNIALSMPELWTTVDLKIDNGATAVTSRFASALKATVKGTRNTKSTPYCDFVAELLRRSQQMDLNVFVYGRYYQCDYMVKHPVLRVLAPHLWRCSSLTIESMISTVESIFCSPGWTVSPLTLSADVNDPEPQKRTSRLRALKLDFFGWDEVDPRRVTISQEFPLLKHVELVGIRAESIFSLPLAQLHTFRQSSGASHYSTPRIHTLIPASPNLRTLKLAFHDYNSIELLVPAATSSTPLQAPKITVLELYISPDDSPSFGILTHINFSSLLELRVAAFPGDLLKEIIFVVTCLRPVGQLSLTKVAFRSEQMESGLLERFLELTPCLEELDIELPPPDDDDNNIECLVSKRLVPRLAVLTIHASSAKEISAAQGALCVIGGSRFAPRQPSMNSHQQEAAARKFTIVLSTLDEACNALMTLNMWHFKSTERQPFLRIAEWRLELSPLVDIITRADIPKSDRPHVARKLNSLMLEIESFRLSSGHDIANLFRSKILDPLLSLRCAKETHFVLYYARKHAFATRVEKLLQTWKMDICSHFLESETNAPFMFESSRVLAYHGSSAESLRKRSIDDLFGTKDDLLKVDWESYMRW</sequence>
<evidence type="ECO:0000259" key="2">
    <source>
        <dbReference type="Pfam" id="PF12937"/>
    </source>
</evidence>
<dbReference type="InterPro" id="IPR001810">
    <property type="entry name" value="F-box_dom"/>
</dbReference>
<feature type="domain" description="F-box" evidence="2">
    <location>
        <begin position="135"/>
        <end position="191"/>
    </location>
</feature>
<evidence type="ECO:0000256" key="1">
    <source>
        <dbReference type="SAM" id="Coils"/>
    </source>
</evidence>
<evidence type="ECO:0000313" key="4">
    <source>
        <dbReference type="Proteomes" id="UP000567179"/>
    </source>
</evidence>
<name>A0A8H5BSX8_9AGAR</name>
<dbReference type="PANTHER" id="PTHR38926:SF5">
    <property type="entry name" value="F-BOX AND LEUCINE-RICH REPEAT PROTEIN 6"/>
    <property type="match status" value="1"/>
</dbReference>
<proteinExistence type="predicted"/>
<organism evidence="3 4">
    <name type="scientific">Psilocybe cf. subviscida</name>
    <dbReference type="NCBI Taxonomy" id="2480587"/>
    <lineage>
        <taxon>Eukaryota</taxon>
        <taxon>Fungi</taxon>
        <taxon>Dikarya</taxon>
        <taxon>Basidiomycota</taxon>
        <taxon>Agaricomycotina</taxon>
        <taxon>Agaricomycetes</taxon>
        <taxon>Agaricomycetidae</taxon>
        <taxon>Agaricales</taxon>
        <taxon>Agaricineae</taxon>
        <taxon>Strophariaceae</taxon>
        <taxon>Psilocybe</taxon>
    </lineage>
</organism>
<dbReference type="InterPro" id="IPR036047">
    <property type="entry name" value="F-box-like_dom_sf"/>
</dbReference>
<reference evidence="3 4" key="1">
    <citation type="journal article" date="2020" name="ISME J.">
        <title>Uncovering the hidden diversity of litter-decomposition mechanisms in mushroom-forming fungi.</title>
        <authorList>
            <person name="Floudas D."/>
            <person name="Bentzer J."/>
            <person name="Ahren D."/>
            <person name="Johansson T."/>
            <person name="Persson P."/>
            <person name="Tunlid A."/>
        </authorList>
    </citation>
    <scope>NUCLEOTIDE SEQUENCE [LARGE SCALE GENOMIC DNA]</scope>
    <source>
        <strain evidence="3 4">CBS 101986</strain>
    </source>
</reference>
<dbReference type="OrthoDB" id="3365698at2759"/>
<keyword evidence="1" id="KW-0175">Coiled coil</keyword>
<gene>
    <name evidence="3" type="ORF">D9619_011538</name>
</gene>
<dbReference type="Proteomes" id="UP000567179">
    <property type="component" value="Unassembled WGS sequence"/>
</dbReference>
<dbReference type="AlphaFoldDB" id="A0A8H5BSX8"/>
<keyword evidence="4" id="KW-1185">Reference proteome</keyword>
<dbReference type="Gene3D" id="1.20.1280.50">
    <property type="match status" value="1"/>
</dbReference>
<comment type="caution">
    <text evidence="3">The sequence shown here is derived from an EMBL/GenBank/DDBJ whole genome shotgun (WGS) entry which is preliminary data.</text>
</comment>
<dbReference type="EMBL" id="JAACJJ010000003">
    <property type="protein sequence ID" value="KAF5328641.1"/>
    <property type="molecule type" value="Genomic_DNA"/>
</dbReference>
<evidence type="ECO:0000313" key="3">
    <source>
        <dbReference type="EMBL" id="KAF5328641.1"/>
    </source>
</evidence>
<dbReference type="Pfam" id="PF12937">
    <property type="entry name" value="F-box-like"/>
    <property type="match status" value="1"/>
</dbReference>